<organism evidence="1">
    <name type="scientific">bioreactor metagenome</name>
    <dbReference type="NCBI Taxonomy" id="1076179"/>
    <lineage>
        <taxon>unclassified sequences</taxon>
        <taxon>metagenomes</taxon>
        <taxon>ecological metagenomes</taxon>
    </lineage>
</organism>
<comment type="caution">
    <text evidence="1">The sequence shown here is derived from an EMBL/GenBank/DDBJ whole genome shotgun (WGS) entry which is preliminary data.</text>
</comment>
<proteinExistence type="predicted"/>
<gene>
    <name evidence="1" type="ORF">SDC9_150568</name>
</gene>
<reference evidence="1" key="1">
    <citation type="submission" date="2019-08" db="EMBL/GenBank/DDBJ databases">
        <authorList>
            <person name="Kucharzyk K."/>
            <person name="Murdoch R.W."/>
            <person name="Higgins S."/>
            <person name="Loffler F."/>
        </authorList>
    </citation>
    <scope>NUCLEOTIDE SEQUENCE</scope>
</reference>
<dbReference type="AlphaFoldDB" id="A0A645EMV8"/>
<protein>
    <submittedName>
        <fullName evidence="1">Uncharacterized protein</fullName>
    </submittedName>
</protein>
<accession>A0A645EMV8</accession>
<sequence>MIAAIMENNGFSEVSWKSLPEYAEYMKRCDPEGYDYLSVPYLATGIKC</sequence>
<dbReference type="EMBL" id="VSSQ01049264">
    <property type="protein sequence ID" value="MPN03341.1"/>
    <property type="molecule type" value="Genomic_DNA"/>
</dbReference>
<evidence type="ECO:0000313" key="1">
    <source>
        <dbReference type="EMBL" id="MPN03341.1"/>
    </source>
</evidence>
<name>A0A645EMV8_9ZZZZ</name>